<dbReference type="Gene3D" id="1.10.490.10">
    <property type="entry name" value="Globins"/>
    <property type="match status" value="1"/>
</dbReference>
<keyword evidence="4 6" id="KW-0408">Iron</keyword>
<keyword evidence="3 6" id="KW-0479">Metal-binding</keyword>
<proteinExistence type="inferred from homology"/>
<dbReference type="GO" id="GO:0019825">
    <property type="term" value="F:oxygen binding"/>
    <property type="evidence" value="ECO:0007669"/>
    <property type="project" value="InterPro"/>
</dbReference>
<dbReference type="InterPro" id="IPR009050">
    <property type="entry name" value="Globin-like_sf"/>
</dbReference>
<dbReference type="CDD" id="cd00454">
    <property type="entry name" value="TrHb1_N"/>
    <property type="match status" value="1"/>
</dbReference>
<evidence type="ECO:0000313" key="7">
    <source>
        <dbReference type="EMBL" id="PTM58027.1"/>
    </source>
</evidence>
<protein>
    <submittedName>
        <fullName evidence="7">Hemoglobin</fullName>
    </submittedName>
</protein>
<accession>A0A2T4Z810</accession>
<reference evidence="7 8" key="1">
    <citation type="submission" date="2018-04" db="EMBL/GenBank/DDBJ databases">
        <title>Genomic Encyclopedia of Archaeal and Bacterial Type Strains, Phase II (KMG-II): from individual species to whole genera.</title>
        <authorList>
            <person name="Goeker M."/>
        </authorList>
    </citation>
    <scope>NUCLEOTIDE SEQUENCE [LARGE SCALE GENOMIC DNA]</scope>
    <source>
        <strain evidence="7 8">DSM 45169</strain>
    </source>
</reference>
<comment type="caution">
    <text evidence="7">The sequence shown here is derived from an EMBL/GenBank/DDBJ whole genome shotgun (WGS) entry which is preliminary data.</text>
</comment>
<evidence type="ECO:0000313" key="8">
    <source>
        <dbReference type="Proteomes" id="UP000241639"/>
    </source>
</evidence>
<dbReference type="Proteomes" id="UP000241639">
    <property type="component" value="Unassembled WGS sequence"/>
</dbReference>
<dbReference type="Pfam" id="PF01152">
    <property type="entry name" value="Bac_globin"/>
    <property type="match status" value="1"/>
</dbReference>
<dbReference type="EMBL" id="PZZP01000001">
    <property type="protein sequence ID" value="PTM58027.1"/>
    <property type="molecule type" value="Genomic_DNA"/>
</dbReference>
<keyword evidence="1" id="KW-0813">Transport</keyword>
<organism evidence="7 8">
    <name type="scientific">Desmospora activa DSM 45169</name>
    <dbReference type="NCBI Taxonomy" id="1121389"/>
    <lineage>
        <taxon>Bacteria</taxon>
        <taxon>Bacillati</taxon>
        <taxon>Bacillota</taxon>
        <taxon>Bacilli</taxon>
        <taxon>Bacillales</taxon>
        <taxon>Thermoactinomycetaceae</taxon>
        <taxon>Desmospora</taxon>
    </lineage>
</organism>
<feature type="binding site" description="distal binding residue" evidence="6">
    <location>
        <position position="44"/>
    </location>
    <ligand>
        <name>heme</name>
        <dbReference type="ChEBI" id="CHEBI:30413"/>
    </ligand>
    <ligandPart>
        <name>Fe</name>
        <dbReference type="ChEBI" id="CHEBI:18248"/>
    </ligandPart>
</feature>
<gene>
    <name evidence="7" type="ORF">C8J48_0599</name>
</gene>
<dbReference type="InterPro" id="IPR001486">
    <property type="entry name" value="Hemoglobin_trunc"/>
</dbReference>
<dbReference type="AlphaFoldDB" id="A0A2T4Z810"/>
<feature type="binding site" description="distal binding residue" evidence="6">
    <location>
        <position position="69"/>
    </location>
    <ligand>
        <name>heme</name>
        <dbReference type="ChEBI" id="CHEBI:30413"/>
    </ligand>
    <ligandPart>
        <name>Fe</name>
        <dbReference type="ChEBI" id="CHEBI:18248"/>
    </ligandPart>
</feature>
<dbReference type="SUPFAM" id="SSF46458">
    <property type="entry name" value="Globin-like"/>
    <property type="match status" value="1"/>
</dbReference>
<evidence type="ECO:0000256" key="4">
    <source>
        <dbReference type="ARBA" id="ARBA00023004"/>
    </source>
</evidence>
<comment type="similarity">
    <text evidence="5">Belongs to the truncated hemoglobin family. Group II subfamily.</text>
</comment>
<evidence type="ECO:0000256" key="6">
    <source>
        <dbReference type="PIRSR" id="PIRSR601486-1"/>
    </source>
</evidence>
<keyword evidence="2 6" id="KW-0349">Heme</keyword>
<evidence type="ECO:0000256" key="1">
    <source>
        <dbReference type="ARBA" id="ARBA00022448"/>
    </source>
</evidence>
<sequence>MSLYELLGDEAISAVVNEFYDRMIQDPRVNHHFINTDTDKLRMHQMYFLVTYAMGGPQVYNGRKLSLAHKGLNITDQEYEITIRHLTGALRKFDVPLEIRAKMEAFMRGVKPHVVYK</sequence>
<dbReference type="GO" id="GO:0020037">
    <property type="term" value="F:heme binding"/>
    <property type="evidence" value="ECO:0007669"/>
    <property type="project" value="InterPro"/>
</dbReference>
<name>A0A2T4Z810_9BACL</name>
<dbReference type="PANTHER" id="PTHR47366:SF2">
    <property type="entry name" value="CHROMOSOME UNDETERMINED SCAFFOLD_37, WHOLE GENOME SHOTGUN SEQUENCE"/>
    <property type="match status" value="1"/>
</dbReference>
<dbReference type="GO" id="GO:0005344">
    <property type="term" value="F:oxygen carrier activity"/>
    <property type="evidence" value="ECO:0007669"/>
    <property type="project" value="InterPro"/>
</dbReference>
<dbReference type="InterPro" id="IPR044203">
    <property type="entry name" value="GlbO/GLB3-like"/>
</dbReference>
<evidence type="ECO:0000256" key="2">
    <source>
        <dbReference type="ARBA" id="ARBA00022617"/>
    </source>
</evidence>
<dbReference type="RefSeq" id="WP_107724883.1">
    <property type="nucleotide sequence ID" value="NZ_PZZP01000001.1"/>
</dbReference>
<dbReference type="InterPro" id="IPR012292">
    <property type="entry name" value="Globin/Proto"/>
</dbReference>
<evidence type="ECO:0000256" key="3">
    <source>
        <dbReference type="ARBA" id="ARBA00022723"/>
    </source>
</evidence>
<keyword evidence="8" id="KW-1185">Reference proteome</keyword>
<dbReference type="PANTHER" id="PTHR47366">
    <property type="entry name" value="TWO-ON-TWO HEMOGLOBIN-3"/>
    <property type="match status" value="1"/>
</dbReference>
<evidence type="ECO:0000256" key="5">
    <source>
        <dbReference type="ARBA" id="ARBA00034496"/>
    </source>
</evidence>
<dbReference type="OrthoDB" id="9795814at2"/>
<dbReference type="GO" id="GO:0046872">
    <property type="term" value="F:metal ion binding"/>
    <property type="evidence" value="ECO:0007669"/>
    <property type="project" value="UniProtKB-KW"/>
</dbReference>